<feature type="compositionally biased region" description="Low complexity" evidence="1">
    <location>
        <begin position="55"/>
        <end position="96"/>
    </location>
</feature>
<name>A0A8J4DZB6_9ACTN</name>
<reference evidence="3" key="1">
    <citation type="submission" date="2021-01" db="EMBL/GenBank/DDBJ databases">
        <title>Whole genome shotgun sequence of Virgisporangium aurantiacum NBRC 16421.</title>
        <authorList>
            <person name="Komaki H."/>
            <person name="Tamura T."/>
        </authorList>
    </citation>
    <scope>NUCLEOTIDE SEQUENCE</scope>
    <source>
        <strain evidence="3">NBRC 16421</strain>
    </source>
</reference>
<feature type="domain" description="DUF4232" evidence="2">
    <location>
        <begin position="99"/>
        <end position="231"/>
    </location>
</feature>
<sequence length="238" mass="24656">MNRVAAGCITPIDIEPDDEMTRKDNPMRVTALAVAAALTLMVATGCTDKPRHQDGTAAPAGSPSASTEGTPPTESAPTEASTTPTGTPTNVGANTPAKCQTNQLTGDIEQYAPPGQAGSSYQARVKLTNTGNRCTLAGYITLQLLANNEPRETKVTRSDGAVETVTLNRGDSAWALIVWTFRPNADEADTQPLCGPRATAALVTPPGASGSIRIAEEFGVVCAHGEIVTRPVSATRPS</sequence>
<dbReference type="EMBL" id="BOPG01000022">
    <property type="protein sequence ID" value="GIJ55779.1"/>
    <property type="molecule type" value="Genomic_DNA"/>
</dbReference>
<organism evidence="3 4">
    <name type="scientific">Virgisporangium aurantiacum</name>
    <dbReference type="NCBI Taxonomy" id="175570"/>
    <lineage>
        <taxon>Bacteria</taxon>
        <taxon>Bacillati</taxon>
        <taxon>Actinomycetota</taxon>
        <taxon>Actinomycetes</taxon>
        <taxon>Micromonosporales</taxon>
        <taxon>Micromonosporaceae</taxon>
        <taxon>Virgisporangium</taxon>
    </lineage>
</organism>
<dbReference type="AlphaFoldDB" id="A0A8J4DZB6"/>
<dbReference type="Pfam" id="PF14016">
    <property type="entry name" value="DUF4232"/>
    <property type="match status" value="1"/>
</dbReference>
<comment type="caution">
    <text evidence="3">The sequence shown here is derived from an EMBL/GenBank/DDBJ whole genome shotgun (WGS) entry which is preliminary data.</text>
</comment>
<keyword evidence="4" id="KW-1185">Reference proteome</keyword>
<gene>
    <name evidence="3" type="ORF">Vau01_032950</name>
</gene>
<evidence type="ECO:0000259" key="2">
    <source>
        <dbReference type="Pfam" id="PF14016"/>
    </source>
</evidence>
<dbReference type="Proteomes" id="UP000612585">
    <property type="component" value="Unassembled WGS sequence"/>
</dbReference>
<accession>A0A8J4DZB6</accession>
<evidence type="ECO:0000256" key="1">
    <source>
        <dbReference type="SAM" id="MobiDB-lite"/>
    </source>
</evidence>
<protein>
    <recommendedName>
        <fullName evidence="2">DUF4232 domain-containing protein</fullName>
    </recommendedName>
</protein>
<evidence type="ECO:0000313" key="3">
    <source>
        <dbReference type="EMBL" id="GIJ55779.1"/>
    </source>
</evidence>
<evidence type="ECO:0000313" key="4">
    <source>
        <dbReference type="Proteomes" id="UP000612585"/>
    </source>
</evidence>
<proteinExistence type="predicted"/>
<feature type="region of interest" description="Disordered" evidence="1">
    <location>
        <begin position="47"/>
        <end position="99"/>
    </location>
</feature>
<dbReference type="InterPro" id="IPR025326">
    <property type="entry name" value="DUF4232"/>
</dbReference>